<accession>A0A841HTK5</accession>
<evidence type="ECO:0008006" key="3">
    <source>
        <dbReference type="Google" id="ProtNLM"/>
    </source>
</evidence>
<proteinExistence type="predicted"/>
<dbReference type="EMBL" id="JACHHZ010000006">
    <property type="protein sequence ID" value="MBB6095629.1"/>
    <property type="molecule type" value="Genomic_DNA"/>
</dbReference>
<evidence type="ECO:0000313" key="2">
    <source>
        <dbReference type="Proteomes" id="UP000588068"/>
    </source>
</evidence>
<sequence length="192" mass="21252">MAATHLIKARVSLETKQRVQALAEQQLLNESVWLRRVVAAALGDPSTGEPRRPSNSSARDVDVLADSPDRLTGRVCLRLRREDQLLLRERSAARGLASATYVSVLVRAHLRHLTPLPREEIKALKHSVAELSAIGRNLNQLARAANQGQRITVSNSSLMGILRAFEALLKHTKGLIRANEESWEVGHARVQD</sequence>
<dbReference type="RefSeq" id="WP_184335032.1">
    <property type="nucleotide sequence ID" value="NZ_JACHHZ010000006.1"/>
</dbReference>
<comment type="caution">
    <text evidence="1">The sequence shown here is derived from an EMBL/GenBank/DDBJ whole genome shotgun (WGS) entry which is preliminary data.</text>
</comment>
<gene>
    <name evidence="1" type="ORF">HNQ60_004520</name>
</gene>
<reference evidence="1 2" key="1">
    <citation type="submission" date="2020-08" db="EMBL/GenBank/DDBJ databases">
        <title>Genomic Encyclopedia of Type Strains, Phase IV (KMG-IV): sequencing the most valuable type-strain genomes for metagenomic binning, comparative biology and taxonomic classification.</title>
        <authorList>
            <person name="Goeker M."/>
        </authorList>
    </citation>
    <scope>NUCLEOTIDE SEQUENCE [LARGE SCALE GENOMIC DNA]</scope>
    <source>
        <strain evidence="1 2">DSM 26723</strain>
    </source>
</reference>
<organism evidence="1 2">
    <name type="scientific">Povalibacter uvarum</name>
    <dbReference type="NCBI Taxonomy" id="732238"/>
    <lineage>
        <taxon>Bacteria</taxon>
        <taxon>Pseudomonadati</taxon>
        <taxon>Pseudomonadota</taxon>
        <taxon>Gammaproteobacteria</taxon>
        <taxon>Steroidobacterales</taxon>
        <taxon>Steroidobacteraceae</taxon>
        <taxon>Povalibacter</taxon>
    </lineage>
</organism>
<name>A0A841HTK5_9GAMM</name>
<protein>
    <recommendedName>
        <fullName evidence="3">Plasmid mobilization relaxosome protein MobC</fullName>
    </recommendedName>
</protein>
<keyword evidence="2" id="KW-1185">Reference proteome</keyword>
<dbReference type="Proteomes" id="UP000588068">
    <property type="component" value="Unassembled WGS sequence"/>
</dbReference>
<evidence type="ECO:0000313" key="1">
    <source>
        <dbReference type="EMBL" id="MBB6095629.1"/>
    </source>
</evidence>
<dbReference type="AlphaFoldDB" id="A0A841HTK5"/>